<protein>
    <submittedName>
        <fullName evidence="2">Ovule protein</fullName>
    </submittedName>
</protein>
<reference evidence="2" key="2">
    <citation type="submission" date="2017-02" db="UniProtKB">
        <authorList>
            <consortium name="WormBaseParasite"/>
        </authorList>
    </citation>
    <scope>IDENTIFICATION</scope>
</reference>
<accession>A0A0K0DDX4</accession>
<dbReference type="AlphaFoldDB" id="A0A0K0DDX4"/>
<keyword evidence="1" id="KW-1185">Reference proteome</keyword>
<dbReference type="WBParaSite" id="ACAC_0000898401-mRNA-1">
    <property type="protein sequence ID" value="ACAC_0000898401-mRNA-1"/>
    <property type="gene ID" value="ACAC_0000898401"/>
</dbReference>
<organism evidence="1 2">
    <name type="scientific">Angiostrongylus cantonensis</name>
    <name type="common">Rat lungworm</name>
    <dbReference type="NCBI Taxonomy" id="6313"/>
    <lineage>
        <taxon>Eukaryota</taxon>
        <taxon>Metazoa</taxon>
        <taxon>Ecdysozoa</taxon>
        <taxon>Nematoda</taxon>
        <taxon>Chromadorea</taxon>
        <taxon>Rhabditida</taxon>
        <taxon>Rhabditina</taxon>
        <taxon>Rhabditomorpha</taxon>
        <taxon>Strongyloidea</taxon>
        <taxon>Metastrongylidae</taxon>
        <taxon>Angiostrongylus</taxon>
    </lineage>
</organism>
<sequence length="83" mass="9524">MNENEIVLDSSSDESIVAEQAKKLFNICDSDEKGFYGTFHPFQIRPDIDMREVRQDHDTSERNRLDVVVEPLSCTASDKQFEG</sequence>
<name>A0A0K0DDX4_ANGCA</name>
<evidence type="ECO:0000313" key="2">
    <source>
        <dbReference type="WBParaSite" id="ACAC_0000898401-mRNA-1"/>
    </source>
</evidence>
<proteinExistence type="predicted"/>
<reference evidence="1" key="1">
    <citation type="submission" date="2012-09" db="EMBL/GenBank/DDBJ databases">
        <authorList>
            <person name="Martin A.A."/>
        </authorList>
    </citation>
    <scope>NUCLEOTIDE SEQUENCE</scope>
</reference>
<dbReference type="Proteomes" id="UP000035642">
    <property type="component" value="Unassembled WGS sequence"/>
</dbReference>
<evidence type="ECO:0000313" key="1">
    <source>
        <dbReference type="Proteomes" id="UP000035642"/>
    </source>
</evidence>